<dbReference type="OrthoDB" id="368507at2759"/>
<comment type="caution">
    <text evidence="2">The sequence shown here is derived from an EMBL/GenBank/DDBJ whole genome shotgun (WGS) entry which is preliminary data.</text>
</comment>
<sequence length="125" mass="12899">MEAAGGGGAAGGIALHDFSGQLGEQRVHFHAMRLRDSLFLWVGAAPALASLAVAMCSPRDSIPVAASLLGDPSDTASSCLAQRLVARKSRLRKAFPGDGCRGDMAKEPMVQQAGTPAESPVLLQD</sequence>
<organism evidence="2 3">
    <name type="scientific">Hirundo rustica rustica</name>
    <dbReference type="NCBI Taxonomy" id="333673"/>
    <lineage>
        <taxon>Eukaryota</taxon>
        <taxon>Metazoa</taxon>
        <taxon>Chordata</taxon>
        <taxon>Craniata</taxon>
        <taxon>Vertebrata</taxon>
        <taxon>Euteleostomi</taxon>
        <taxon>Archelosauria</taxon>
        <taxon>Archosauria</taxon>
        <taxon>Dinosauria</taxon>
        <taxon>Saurischia</taxon>
        <taxon>Theropoda</taxon>
        <taxon>Coelurosauria</taxon>
        <taxon>Aves</taxon>
        <taxon>Neognathae</taxon>
        <taxon>Neoaves</taxon>
        <taxon>Telluraves</taxon>
        <taxon>Australaves</taxon>
        <taxon>Passeriformes</taxon>
        <taxon>Sylvioidea</taxon>
        <taxon>Hirundinidae</taxon>
        <taxon>Hirundo</taxon>
    </lineage>
</organism>
<name>A0A3M0KXC8_HIRRU</name>
<dbReference type="AlphaFoldDB" id="A0A3M0KXC8"/>
<dbReference type="Proteomes" id="UP000269221">
    <property type="component" value="Unassembled WGS sequence"/>
</dbReference>
<proteinExistence type="predicted"/>
<evidence type="ECO:0000313" key="2">
    <source>
        <dbReference type="EMBL" id="RMC16094.1"/>
    </source>
</evidence>
<dbReference type="STRING" id="333673.A0A3M0KXC8"/>
<gene>
    <name evidence="2" type="ORF">DUI87_08303</name>
</gene>
<evidence type="ECO:0000256" key="1">
    <source>
        <dbReference type="SAM" id="MobiDB-lite"/>
    </source>
</evidence>
<dbReference type="EMBL" id="QRBI01000104">
    <property type="protein sequence ID" value="RMC16094.1"/>
    <property type="molecule type" value="Genomic_DNA"/>
</dbReference>
<dbReference type="PANTHER" id="PTHR33559">
    <property type="entry name" value="PROTEASOME ASSEMBLY CHAPERONE 4"/>
    <property type="match status" value="1"/>
</dbReference>
<dbReference type="PANTHER" id="PTHR33559:SF1">
    <property type="entry name" value="PROTEASOME ASSEMBLY CHAPERONE 4"/>
    <property type="match status" value="1"/>
</dbReference>
<accession>A0A3M0KXC8</accession>
<dbReference type="Pfam" id="PF16093">
    <property type="entry name" value="PAC4"/>
    <property type="match status" value="1"/>
</dbReference>
<reference evidence="2 3" key="1">
    <citation type="submission" date="2018-07" db="EMBL/GenBank/DDBJ databases">
        <title>A high quality draft genome assembly of the barn swallow (H. rustica rustica).</title>
        <authorList>
            <person name="Formenti G."/>
            <person name="Chiara M."/>
            <person name="Poveda L."/>
            <person name="Francoijs K.-J."/>
            <person name="Bonisoli-Alquati A."/>
            <person name="Canova L."/>
            <person name="Gianfranceschi L."/>
            <person name="Horner D.S."/>
            <person name="Saino N."/>
        </authorList>
    </citation>
    <scope>NUCLEOTIDE SEQUENCE [LARGE SCALE GENOMIC DNA]</scope>
    <source>
        <strain evidence="2">Chelidonia</strain>
        <tissue evidence="2">Blood</tissue>
    </source>
</reference>
<feature type="region of interest" description="Disordered" evidence="1">
    <location>
        <begin position="96"/>
        <end position="125"/>
    </location>
</feature>
<evidence type="ECO:0000313" key="3">
    <source>
        <dbReference type="Proteomes" id="UP000269221"/>
    </source>
</evidence>
<dbReference type="InterPro" id="IPR032157">
    <property type="entry name" value="PAC4"/>
</dbReference>
<dbReference type="GO" id="GO:0043248">
    <property type="term" value="P:proteasome assembly"/>
    <property type="evidence" value="ECO:0007669"/>
    <property type="project" value="InterPro"/>
</dbReference>
<keyword evidence="3" id="KW-1185">Reference proteome</keyword>
<protein>
    <recommendedName>
        <fullName evidence="4">Proteasome assembly chaperone 4</fullName>
    </recommendedName>
</protein>
<evidence type="ECO:0008006" key="4">
    <source>
        <dbReference type="Google" id="ProtNLM"/>
    </source>
</evidence>